<proteinExistence type="predicted"/>
<dbReference type="CDD" id="cd07262">
    <property type="entry name" value="VOC_like"/>
    <property type="match status" value="1"/>
</dbReference>
<sequence>MLDHVSITVTDMFAAERFYDAVMAALGVAKIGASERWIGYGLRADAAHPDRAYLALYRGERRPDDAHGRHWCFKAETRAAVDAFWRAGLAQGGVDDGAPGLRPRYHPDYYGAFLRDPDGNRVEAVCHRAEA</sequence>
<protein>
    <submittedName>
        <fullName evidence="2">Lactoylglutathione lyase and related lyases</fullName>
    </submittedName>
</protein>
<dbReference type="PANTHER" id="PTHR35006:SF2">
    <property type="entry name" value="GLYOXALASE FAMILY PROTEIN (AFU_ORTHOLOGUE AFUA_5G14830)"/>
    <property type="match status" value="1"/>
</dbReference>
<accession>A0A6J4MJ05</accession>
<dbReference type="PANTHER" id="PTHR35006">
    <property type="entry name" value="GLYOXALASE FAMILY PROTEIN (AFU_ORTHOLOGUE AFUA_5G14830)"/>
    <property type="match status" value="1"/>
</dbReference>
<dbReference type="Pfam" id="PF00903">
    <property type="entry name" value="Glyoxalase"/>
    <property type="match status" value="1"/>
</dbReference>
<organism evidence="2">
    <name type="scientific">uncultured Microvirga sp</name>
    <dbReference type="NCBI Taxonomy" id="412392"/>
    <lineage>
        <taxon>Bacteria</taxon>
        <taxon>Pseudomonadati</taxon>
        <taxon>Pseudomonadota</taxon>
        <taxon>Alphaproteobacteria</taxon>
        <taxon>Hyphomicrobiales</taxon>
        <taxon>Methylobacteriaceae</taxon>
        <taxon>Microvirga</taxon>
        <taxon>environmental samples</taxon>
    </lineage>
</organism>
<dbReference type="Gene3D" id="3.10.180.10">
    <property type="entry name" value="2,3-Dihydroxybiphenyl 1,2-Dioxygenase, domain 1"/>
    <property type="match status" value="1"/>
</dbReference>
<dbReference type="SUPFAM" id="SSF54593">
    <property type="entry name" value="Glyoxalase/Bleomycin resistance protein/Dihydroxybiphenyl dioxygenase"/>
    <property type="match status" value="1"/>
</dbReference>
<reference evidence="2" key="1">
    <citation type="submission" date="2020-02" db="EMBL/GenBank/DDBJ databases">
        <authorList>
            <person name="Meier V. D."/>
        </authorList>
    </citation>
    <scope>NUCLEOTIDE SEQUENCE</scope>
    <source>
        <strain evidence="2">AVDCRST_MAG90</strain>
    </source>
</reference>
<evidence type="ECO:0000259" key="1">
    <source>
        <dbReference type="PROSITE" id="PS51819"/>
    </source>
</evidence>
<name>A0A6J4MJ05_9HYPH</name>
<dbReference type="PROSITE" id="PS51819">
    <property type="entry name" value="VOC"/>
    <property type="match status" value="1"/>
</dbReference>
<dbReference type="InterPro" id="IPR037523">
    <property type="entry name" value="VOC_core"/>
</dbReference>
<dbReference type="InterPro" id="IPR004360">
    <property type="entry name" value="Glyas_Fos-R_dOase_dom"/>
</dbReference>
<gene>
    <name evidence="2" type="ORF">AVDCRST_MAG90-3028</name>
</gene>
<dbReference type="EMBL" id="CADCUC010000629">
    <property type="protein sequence ID" value="CAA9360812.1"/>
    <property type="molecule type" value="Genomic_DNA"/>
</dbReference>
<dbReference type="InterPro" id="IPR029068">
    <property type="entry name" value="Glyas_Bleomycin-R_OHBP_Dase"/>
</dbReference>
<dbReference type="AlphaFoldDB" id="A0A6J4MJ05"/>
<dbReference type="GO" id="GO:0016829">
    <property type="term" value="F:lyase activity"/>
    <property type="evidence" value="ECO:0007669"/>
    <property type="project" value="UniProtKB-KW"/>
</dbReference>
<keyword evidence="2" id="KW-0456">Lyase</keyword>
<evidence type="ECO:0000313" key="2">
    <source>
        <dbReference type="EMBL" id="CAA9360812.1"/>
    </source>
</evidence>
<feature type="domain" description="VOC" evidence="1">
    <location>
        <begin position="1"/>
        <end position="127"/>
    </location>
</feature>